<dbReference type="PRINTS" id="PR00161">
    <property type="entry name" value="NIHGNASECYTB"/>
</dbReference>
<evidence type="ECO:0000256" key="10">
    <source>
        <dbReference type="ARBA" id="ARBA00023004"/>
    </source>
</evidence>
<dbReference type="SUPFAM" id="SSF81342">
    <property type="entry name" value="Transmembrane di-heme cytochromes"/>
    <property type="match status" value="1"/>
</dbReference>
<evidence type="ECO:0000256" key="11">
    <source>
        <dbReference type="ARBA" id="ARBA00023136"/>
    </source>
</evidence>
<dbReference type="GO" id="GO:0009055">
    <property type="term" value="F:electron transfer activity"/>
    <property type="evidence" value="ECO:0007669"/>
    <property type="project" value="InterPro"/>
</dbReference>
<dbReference type="RefSeq" id="WP_160735289.1">
    <property type="nucleotide sequence ID" value="NZ_WTYT01000001.1"/>
</dbReference>
<dbReference type="GO" id="GO:0020037">
    <property type="term" value="F:heme binding"/>
    <property type="evidence" value="ECO:0007669"/>
    <property type="project" value="TreeGrafter"/>
</dbReference>
<feature type="transmembrane region" description="Helical" evidence="12">
    <location>
        <begin position="21"/>
        <end position="40"/>
    </location>
</feature>
<keyword evidence="9 12" id="KW-1133">Transmembrane helix</keyword>
<gene>
    <name evidence="14" type="ORF">GRI91_04005</name>
</gene>
<evidence type="ECO:0000256" key="4">
    <source>
        <dbReference type="ARBA" id="ARBA00022475"/>
    </source>
</evidence>
<reference evidence="14 15" key="1">
    <citation type="submission" date="2019-12" db="EMBL/GenBank/DDBJ databases">
        <title>Genomic-based taxomic classification of the family Erythrobacteraceae.</title>
        <authorList>
            <person name="Xu L."/>
        </authorList>
    </citation>
    <scope>NUCLEOTIDE SEQUENCE [LARGE SCALE GENOMIC DNA]</scope>
    <source>
        <strain evidence="14 15">LMG 29518</strain>
    </source>
</reference>
<keyword evidence="3" id="KW-0813">Transport</keyword>
<keyword evidence="7" id="KW-0479">Metal-binding</keyword>
<keyword evidence="10" id="KW-0408">Iron</keyword>
<feature type="transmembrane region" description="Helical" evidence="12">
    <location>
        <begin position="194"/>
        <end position="215"/>
    </location>
</feature>
<evidence type="ECO:0000259" key="13">
    <source>
        <dbReference type="Pfam" id="PF01292"/>
    </source>
</evidence>
<evidence type="ECO:0000313" key="15">
    <source>
        <dbReference type="Proteomes" id="UP000438476"/>
    </source>
</evidence>
<dbReference type="AlphaFoldDB" id="A0A6I4T157"/>
<evidence type="ECO:0000256" key="12">
    <source>
        <dbReference type="SAM" id="Phobius"/>
    </source>
</evidence>
<keyword evidence="4" id="KW-1003">Cell membrane</keyword>
<evidence type="ECO:0000256" key="2">
    <source>
        <dbReference type="ARBA" id="ARBA00008622"/>
    </source>
</evidence>
<dbReference type="Gene3D" id="1.20.950.20">
    <property type="entry name" value="Transmembrane di-heme cytochromes, Chain C"/>
    <property type="match status" value="1"/>
</dbReference>
<keyword evidence="5" id="KW-0349">Heme</keyword>
<dbReference type="PANTHER" id="PTHR30485:SF1">
    <property type="entry name" value="CYTOCHROME YDHU-RELATED"/>
    <property type="match status" value="1"/>
</dbReference>
<keyword evidence="11 12" id="KW-0472">Membrane</keyword>
<dbReference type="Proteomes" id="UP000438476">
    <property type="component" value="Unassembled WGS sequence"/>
</dbReference>
<dbReference type="GO" id="GO:0005886">
    <property type="term" value="C:plasma membrane"/>
    <property type="evidence" value="ECO:0007669"/>
    <property type="project" value="UniProtKB-SubCell"/>
</dbReference>
<dbReference type="InterPro" id="IPR000516">
    <property type="entry name" value="Ni-dep_Hydgase_cyt-B"/>
</dbReference>
<sequence length="232" mass="26650">MSRSAPPRPLHSPRHRLTTRLWHWINFASVTVLFMSGLNISNAHPRLYWGKAGFAPEDAWAFIPRFPGWATIPNYYSLAIARDWHILFAWIFAVSLTVFMIVSLINRHFYRDLTTRWREWRPGAIGADIRAHLKLNFAHGARKYNFLQRAAYGLVIFVMLPLMILTGMAMSPGMEASWPWLSEIFLGRQSARSIHFLCAWGLFAFLILHVAMVLLSGPIGQLKAMIFGKEPE</sequence>
<evidence type="ECO:0000256" key="7">
    <source>
        <dbReference type="ARBA" id="ARBA00022723"/>
    </source>
</evidence>
<name>A0A6I4T157_9SPHN</name>
<dbReference type="GO" id="GO:0005506">
    <property type="term" value="F:iron ion binding"/>
    <property type="evidence" value="ECO:0007669"/>
    <property type="project" value="InterPro"/>
</dbReference>
<keyword evidence="8" id="KW-0249">Electron transport</keyword>
<evidence type="ECO:0000256" key="3">
    <source>
        <dbReference type="ARBA" id="ARBA00022448"/>
    </source>
</evidence>
<dbReference type="EMBL" id="WTYT01000001">
    <property type="protein sequence ID" value="MXO64914.1"/>
    <property type="molecule type" value="Genomic_DNA"/>
</dbReference>
<feature type="transmembrane region" description="Helical" evidence="12">
    <location>
        <begin position="84"/>
        <end position="106"/>
    </location>
</feature>
<dbReference type="InterPro" id="IPR051542">
    <property type="entry name" value="Hydrogenase_cytochrome"/>
</dbReference>
<evidence type="ECO:0000256" key="1">
    <source>
        <dbReference type="ARBA" id="ARBA00004651"/>
    </source>
</evidence>
<comment type="caution">
    <text evidence="14">The sequence shown here is derived from an EMBL/GenBank/DDBJ whole genome shotgun (WGS) entry which is preliminary data.</text>
</comment>
<keyword evidence="15" id="KW-1185">Reference proteome</keyword>
<dbReference type="PANTHER" id="PTHR30485">
    <property type="entry name" value="NI/FE-HYDROGENASE 1 B-TYPE CYTOCHROME SUBUNIT"/>
    <property type="match status" value="1"/>
</dbReference>
<evidence type="ECO:0000256" key="5">
    <source>
        <dbReference type="ARBA" id="ARBA00022617"/>
    </source>
</evidence>
<evidence type="ECO:0000256" key="9">
    <source>
        <dbReference type="ARBA" id="ARBA00022989"/>
    </source>
</evidence>
<organism evidence="14 15">
    <name type="scientific">Altericroceibacterium endophyticum</name>
    <dbReference type="NCBI Taxonomy" id="1808508"/>
    <lineage>
        <taxon>Bacteria</taxon>
        <taxon>Pseudomonadati</taxon>
        <taxon>Pseudomonadota</taxon>
        <taxon>Alphaproteobacteria</taxon>
        <taxon>Sphingomonadales</taxon>
        <taxon>Erythrobacteraceae</taxon>
        <taxon>Altericroceibacterium</taxon>
    </lineage>
</organism>
<evidence type="ECO:0000256" key="8">
    <source>
        <dbReference type="ARBA" id="ARBA00022982"/>
    </source>
</evidence>
<evidence type="ECO:0000313" key="14">
    <source>
        <dbReference type="EMBL" id="MXO64914.1"/>
    </source>
</evidence>
<evidence type="ECO:0000256" key="6">
    <source>
        <dbReference type="ARBA" id="ARBA00022692"/>
    </source>
</evidence>
<dbReference type="InterPro" id="IPR016174">
    <property type="entry name" value="Di-haem_cyt_TM"/>
</dbReference>
<dbReference type="GO" id="GO:0022904">
    <property type="term" value="P:respiratory electron transport chain"/>
    <property type="evidence" value="ECO:0007669"/>
    <property type="project" value="InterPro"/>
</dbReference>
<dbReference type="Pfam" id="PF01292">
    <property type="entry name" value="Ni_hydr_CYTB"/>
    <property type="match status" value="1"/>
</dbReference>
<feature type="transmembrane region" description="Helical" evidence="12">
    <location>
        <begin position="151"/>
        <end position="174"/>
    </location>
</feature>
<comment type="similarity">
    <text evidence="2">Belongs to the HupC/HyaC/HydC family.</text>
</comment>
<dbReference type="InterPro" id="IPR011577">
    <property type="entry name" value="Cyt_b561_bac/Ni-Hgenase"/>
</dbReference>
<protein>
    <submittedName>
        <fullName evidence="14">DUF4405 domain-containing protein</fullName>
    </submittedName>
</protein>
<proteinExistence type="inferred from homology"/>
<dbReference type="OrthoDB" id="9781740at2"/>
<feature type="domain" description="Cytochrome b561 bacterial/Ni-hydrogenase" evidence="13">
    <location>
        <begin position="14"/>
        <end position="228"/>
    </location>
</feature>
<keyword evidence="6 12" id="KW-0812">Transmembrane</keyword>
<comment type="subcellular location">
    <subcellularLocation>
        <location evidence="1">Cell membrane</location>
        <topology evidence="1">Multi-pass membrane protein</topology>
    </subcellularLocation>
</comment>
<accession>A0A6I4T157</accession>